<organism evidence="2 3">
    <name type="scientific">Claveliimonas bilis</name>
    <dbReference type="NCBI Taxonomy" id="3028070"/>
    <lineage>
        <taxon>Bacteria</taxon>
        <taxon>Bacillati</taxon>
        <taxon>Bacillota</taxon>
        <taxon>Clostridia</taxon>
        <taxon>Lachnospirales</taxon>
        <taxon>Lachnospiraceae</taxon>
        <taxon>Claveliimonas</taxon>
    </lineage>
</organism>
<evidence type="ECO:0000256" key="1">
    <source>
        <dbReference type="SAM" id="MobiDB-lite"/>
    </source>
</evidence>
<name>A0ABM8IAZ5_9FIRM</name>
<feature type="region of interest" description="Disordered" evidence="1">
    <location>
        <begin position="1"/>
        <end position="52"/>
    </location>
</feature>
<gene>
    <name evidence="2" type="ORF">Lac1_23180</name>
</gene>
<sequence length="72" mass="7715">MPGFQNGNHVCHRSAKGQEIQTGNTGKGSEDELDPAINPFPASAYVPGSHRKGKCVKGNGRDIYNNGRCTDE</sequence>
<dbReference type="EMBL" id="AP027742">
    <property type="protein sequence ID" value="BDZ78135.1"/>
    <property type="molecule type" value="Genomic_DNA"/>
</dbReference>
<proteinExistence type="predicted"/>
<evidence type="ECO:0000313" key="2">
    <source>
        <dbReference type="EMBL" id="BDZ78135.1"/>
    </source>
</evidence>
<dbReference type="Proteomes" id="UP001305815">
    <property type="component" value="Chromosome"/>
</dbReference>
<accession>A0ABM8IAZ5</accession>
<protein>
    <submittedName>
        <fullName evidence="2">Uncharacterized protein</fullName>
    </submittedName>
</protein>
<evidence type="ECO:0000313" key="3">
    <source>
        <dbReference type="Proteomes" id="UP001305815"/>
    </source>
</evidence>
<keyword evidence="3" id="KW-1185">Reference proteome</keyword>
<reference evidence="3" key="1">
    <citation type="journal article" date="2023" name="Int. J. Syst. Evol. Microbiol.">
        <title>Claveliimonas bilis gen. nov., sp. nov., deoxycholic acid-producing bacteria isolated from human faeces, and reclassification of Sellimonas monacensis Zenner et al. 2021 as Claveliimonas monacensis comb. nov.</title>
        <authorList>
            <person name="Hisatomi A."/>
            <person name="Kastawa N.W.E.P.G."/>
            <person name="Song I."/>
            <person name="Ohkuma M."/>
            <person name="Fukiya S."/>
            <person name="Sakamoto M."/>
        </authorList>
    </citation>
    <scope>NUCLEOTIDE SEQUENCE [LARGE SCALE GENOMIC DNA]</scope>
    <source>
        <strain evidence="3">12BBH14</strain>
    </source>
</reference>